<dbReference type="OrthoDB" id="6453785at2"/>
<dbReference type="GO" id="GO:0043709">
    <property type="term" value="P:cell adhesion involved in single-species biofilm formation"/>
    <property type="evidence" value="ECO:0007669"/>
    <property type="project" value="TreeGrafter"/>
</dbReference>
<evidence type="ECO:0000313" key="4">
    <source>
        <dbReference type="Proteomes" id="UP000092377"/>
    </source>
</evidence>
<dbReference type="Proteomes" id="UP000092377">
    <property type="component" value="Unassembled WGS sequence"/>
</dbReference>
<keyword evidence="1" id="KW-0732">Signal</keyword>
<dbReference type="PANTHER" id="PTHR33420">
    <property type="entry name" value="FIMBRIAL SUBUNIT ELFA-RELATED"/>
    <property type="match status" value="1"/>
</dbReference>
<proteinExistence type="predicted"/>
<feature type="domain" description="Fimbrial-type adhesion" evidence="2">
    <location>
        <begin position="30"/>
        <end position="176"/>
    </location>
</feature>
<evidence type="ECO:0000313" key="3">
    <source>
        <dbReference type="EMBL" id="OBU02203.1"/>
    </source>
</evidence>
<feature type="chain" id="PRO_5008609170" evidence="1">
    <location>
        <begin position="25"/>
        <end position="177"/>
    </location>
</feature>
<dbReference type="InterPro" id="IPR008966">
    <property type="entry name" value="Adhesion_dom_sf"/>
</dbReference>
<sequence length="177" mass="19434">MNKCLYTAGLISLFSGLFSPSAFSAGELVIEFSGELLSTACKVSQESVNKEIKLENLHWRTINEQGTSYVTPFFIAIDKCSATDLQKSIKLTWKNTQVIDIGNEKAFPTQGSSGVYLGIRDKDNNPVSWNKPMKVGTVSEIENQQRLNFGVIVHKPPTGDASIGDFTGTVTFAVEYE</sequence>
<dbReference type="RefSeq" id="WP_067406766.1">
    <property type="nucleotide sequence ID" value="NZ_LZEY01000061.1"/>
</dbReference>
<dbReference type="Pfam" id="PF00419">
    <property type="entry name" value="Fimbrial"/>
    <property type="match status" value="1"/>
</dbReference>
<evidence type="ECO:0000256" key="1">
    <source>
        <dbReference type="SAM" id="SignalP"/>
    </source>
</evidence>
<organism evidence="3 4">
    <name type="scientific">Morganella psychrotolerans</name>
    <dbReference type="NCBI Taxonomy" id="368603"/>
    <lineage>
        <taxon>Bacteria</taxon>
        <taxon>Pseudomonadati</taxon>
        <taxon>Pseudomonadota</taxon>
        <taxon>Gammaproteobacteria</taxon>
        <taxon>Enterobacterales</taxon>
        <taxon>Morganellaceae</taxon>
        <taxon>Morganella</taxon>
    </lineage>
</organism>
<dbReference type="InterPro" id="IPR036937">
    <property type="entry name" value="Adhesion_dom_fimbrial_sf"/>
</dbReference>
<dbReference type="EMBL" id="LZEY01000061">
    <property type="protein sequence ID" value="OBU02203.1"/>
    <property type="molecule type" value="Genomic_DNA"/>
</dbReference>
<dbReference type="InterPro" id="IPR000259">
    <property type="entry name" value="Adhesion_dom_fimbrial"/>
</dbReference>
<feature type="signal peptide" evidence="1">
    <location>
        <begin position="1"/>
        <end position="24"/>
    </location>
</feature>
<accession>A0A1B8GZG9</accession>
<dbReference type="Gene3D" id="2.60.40.1090">
    <property type="entry name" value="Fimbrial-type adhesion domain"/>
    <property type="match status" value="1"/>
</dbReference>
<dbReference type="GO" id="GO:0009289">
    <property type="term" value="C:pilus"/>
    <property type="evidence" value="ECO:0007669"/>
    <property type="project" value="InterPro"/>
</dbReference>
<protein>
    <submittedName>
        <fullName evidence="3">Fimbrial protein</fullName>
    </submittedName>
</protein>
<comment type="caution">
    <text evidence="3">The sequence shown here is derived from an EMBL/GenBank/DDBJ whole genome shotgun (WGS) entry which is preliminary data.</text>
</comment>
<dbReference type="PANTHER" id="PTHR33420:SF9">
    <property type="entry name" value="MINOR FIMBRIAL SUBUNIT"/>
    <property type="match status" value="1"/>
</dbReference>
<gene>
    <name evidence="3" type="ORF">AYY18_12515</name>
</gene>
<dbReference type="SUPFAM" id="SSF49401">
    <property type="entry name" value="Bacterial adhesins"/>
    <property type="match status" value="1"/>
</dbReference>
<dbReference type="InterPro" id="IPR050263">
    <property type="entry name" value="Bact_Fimbrial_Adh_Pro"/>
</dbReference>
<dbReference type="AlphaFoldDB" id="A0A1B8GZG9"/>
<name>A0A1B8GZG9_9GAMM</name>
<evidence type="ECO:0000259" key="2">
    <source>
        <dbReference type="Pfam" id="PF00419"/>
    </source>
</evidence>
<keyword evidence="4" id="KW-1185">Reference proteome</keyword>
<reference evidence="4" key="1">
    <citation type="submission" date="2016-06" db="EMBL/GenBank/DDBJ databases">
        <authorList>
            <person name="Butler K."/>
        </authorList>
    </citation>
    <scope>NUCLEOTIDE SEQUENCE [LARGE SCALE GENOMIC DNA]</scope>
    <source>
        <strain evidence="4">GCSL-Mp20</strain>
    </source>
</reference>